<dbReference type="PANTHER" id="PTHR43434:SF20">
    <property type="entry name" value="5'-NUCLEOTIDASE"/>
    <property type="match status" value="1"/>
</dbReference>
<dbReference type="InterPro" id="IPR036412">
    <property type="entry name" value="HAD-like_sf"/>
</dbReference>
<evidence type="ECO:0000313" key="2">
    <source>
        <dbReference type="Proteomes" id="UP000185434"/>
    </source>
</evidence>
<dbReference type="SUPFAM" id="SSF56784">
    <property type="entry name" value="HAD-like"/>
    <property type="match status" value="1"/>
</dbReference>
<dbReference type="AlphaFoldDB" id="A0A1L7CTX2"/>
<dbReference type="Proteomes" id="UP000185434">
    <property type="component" value="Chromosome"/>
</dbReference>
<protein>
    <recommendedName>
        <fullName evidence="3">HAD family hydrolase</fullName>
    </recommendedName>
</protein>
<proteinExistence type="predicted"/>
<dbReference type="Gene3D" id="1.10.150.240">
    <property type="entry name" value="Putative phosphatase, domain 2"/>
    <property type="match status" value="1"/>
</dbReference>
<dbReference type="EMBL" id="CP009247">
    <property type="protein sequence ID" value="APT89280.1"/>
    <property type="molecule type" value="Genomic_DNA"/>
</dbReference>
<organism evidence="1 2">
    <name type="scientific">Corynebacterium frankenforstense DSM 45800</name>
    <dbReference type="NCBI Taxonomy" id="1437875"/>
    <lineage>
        <taxon>Bacteria</taxon>
        <taxon>Bacillati</taxon>
        <taxon>Actinomycetota</taxon>
        <taxon>Actinomycetes</taxon>
        <taxon>Mycobacteriales</taxon>
        <taxon>Corynebacteriaceae</taxon>
        <taxon>Corynebacterium</taxon>
    </lineage>
</organism>
<dbReference type="InterPro" id="IPR050155">
    <property type="entry name" value="HAD-like_hydrolase_sf"/>
</dbReference>
<evidence type="ECO:0008006" key="3">
    <source>
        <dbReference type="Google" id="ProtNLM"/>
    </source>
</evidence>
<dbReference type="Gene3D" id="3.40.50.1000">
    <property type="entry name" value="HAD superfamily/HAD-like"/>
    <property type="match status" value="1"/>
</dbReference>
<dbReference type="InterPro" id="IPR023198">
    <property type="entry name" value="PGP-like_dom2"/>
</dbReference>
<dbReference type="InterPro" id="IPR041492">
    <property type="entry name" value="HAD_2"/>
</dbReference>
<reference evidence="1 2" key="1">
    <citation type="submission" date="2014-08" db="EMBL/GenBank/DDBJ databases">
        <title>Complete genome sequence of Corynebacterium frankenforstense ST18(T) (=DSM 45800(T)), isolated from raw cow milk.</title>
        <authorList>
            <person name="Ruckert C."/>
            <person name="Albersmeier A."/>
            <person name="Winkler A."/>
            <person name="Lipski A."/>
            <person name="Kalinowski J."/>
        </authorList>
    </citation>
    <scope>NUCLEOTIDE SEQUENCE [LARGE SCALE GENOMIC DNA]</scope>
    <source>
        <strain evidence="1 2">ST18</strain>
    </source>
</reference>
<dbReference type="PANTHER" id="PTHR43434">
    <property type="entry name" value="PHOSPHOGLYCOLATE PHOSPHATASE"/>
    <property type="match status" value="1"/>
</dbReference>
<accession>A0A1L7CTX2</accession>
<evidence type="ECO:0000313" key="1">
    <source>
        <dbReference type="EMBL" id="APT89280.1"/>
    </source>
</evidence>
<keyword evidence="2" id="KW-1185">Reference proteome</keyword>
<name>A0A1L7CTX2_9CORY</name>
<dbReference type="SFLD" id="SFLDG01129">
    <property type="entry name" value="C1.5:_HAD__Beta-PGM__Phosphata"/>
    <property type="match status" value="1"/>
</dbReference>
<dbReference type="KEGG" id="cfk:CFRA_08495"/>
<dbReference type="GO" id="GO:0005829">
    <property type="term" value="C:cytosol"/>
    <property type="evidence" value="ECO:0007669"/>
    <property type="project" value="TreeGrafter"/>
</dbReference>
<gene>
    <name evidence="1" type="ORF">CFRA_08495</name>
</gene>
<dbReference type="STRING" id="1437875.CFRA_08495"/>
<dbReference type="Pfam" id="PF13419">
    <property type="entry name" value="HAD_2"/>
    <property type="match status" value="1"/>
</dbReference>
<dbReference type="InterPro" id="IPR023214">
    <property type="entry name" value="HAD_sf"/>
</dbReference>
<dbReference type="SFLD" id="SFLDS00003">
    <property type="entry name" value="Haloacid_Dehalogenase"/>
    <property type="match status" value="1"/>
</dbReference>
<dbReference type="GO" id="GO:0004713">
    <property type="term" value="F:protein tyrosine kinase activity"/>
    <property type="evidence" value="ECO:0007669"/>
    <property type="project" value="TreeGrafter"/>
</dbReference>
<sequence length="218" mass="23000">MRRVSHLLLDLDGTLVDTFPGVRAGLLHALDTLGHPHPDEAFLAGIAGPPMEETLAAAGVPAEQVPAGLKAYLDYAAGGGWLEASPFPGVAELLAGWHEEGLVLATATSKGEHFARITLEHFGLLDHIDFLGAAQEDGPRRTKTAVLEHTLANLGLEGPNPPALMIGDRIHDFDGARAFGIDSVAVAWGYGTDAERAHANAVAADPADLERIVHDHTR</sequence>